<dbReference type="EMBL" id="JBHILM010000007">
    <property type="protein sequence ID" value="MFB5680957.1"/>
    <property type="molecule type" value="Genomic_DNA"/>
</dbReference>
<dbReference type="InterPro" id="IPR029063">
    <property type="entry name" value="SAM-dependent_MTases_sf"/>
</dbReference>
<dbReference type="EC" id="2.1.1.72" evidence="1"/>
<comment type="caution">
    <text evidence="9">The sequence shown here is derived from an EMBL/GenBank/DDBJ whole genome shotgun (WGS) entry which is preliminary data.</text>
</comment>
<dbReference type="PROSITE" id="PS00092">
    <property type="entry name" value="N6_MTASE"/>
    <property type="match status" value="1"/>
</dbReference>
<evidence type="ECO:0000256" key="4">
    <source>
        <dbReference type="ARBA" id="ARBA00022691"/>
    </source>
</evidence>
<proteinExistence type="predicted"/>
<dbReference type="PANTHER" id="PTHR33841">
    <property type="entry name" value="DNA METHYLTRANSFERASE YEEA-RELATED"/>
    <property type="match status" value="1"/>
</dbReference>
<dbReference type="PRINTS" id="PR00507">
    <property type="entry name" value="N12N6MTFRASE"/>
</dbReference>
<accession>A0ABV5B5J2</accession>
<organism evidence="9 10">
    <name type="scientific">Paenibacillus terreus</name>
    <dbReference type="NCBI Taxonomy" id="1387834"/>
    <lineage>
        <taxon>Bacteria</taxon>
        <taxon>Bacillati</taxon>
        <taxon>Bacillota</taxon>
        <taxon>Bacilli</taxon>
        <taxon>Bacillales</taxon>
        <taxon>Paenibacillaceae</taxon>
        <taxon>Paenibacillus</taxon>
    </lineage>
</organism>
<keyword evidence="3" id="KW-0808">Transferase</keyword>
<feature type="domain" description="Type II methyltransferase M.TaqI-like" evidence="7">
    <location>
        <begin position="671"/>
        <end position="936"/>
    </location>
</feature>
<dbReference type="Gene3D" id="3.40.50.150">
    <property type="entry name" value="Vaccinia Virus protein VP39"/>
    <property type="match status" value="1"/>
</dbReference>
<dbReference type="PANTHER" id="PTHR33841:SF1">
    <property type="entry name" value="DNA METHYLTRANSFERASE A"/>
    <property type="match status" value="1"/>
</dbReference>
<evidence type="ECO:0000313" key="9">
    <source>
        <dbReference type="EMBL" id="MFB5680957.1"/>
    </source>
</evidence>
<feature type="coiled-coil region" evidence="6">
    <location>
        <begin position="736"/>
        <end position="763"/>
    </location>
</feature>
<evidence type="ECO:0000256" key="6">
    <source>
        <dbReference type="SAM" id="Coils"/>
    </source>
</evidence>
<dbReference type="InterPro" id="IPR050953">
    <property type="entry name" value="N4_N6_ade-DNA_methylase"/>
</dbReference>
<keyword evidence="10" id="KW-1185">Reference proteome</keyword>
<dbReference type="GO" id="GO:0032259">
    <property type="term" value="P:methylation"/>
    <property type="evidence" value="ECO:0007669"/>
    <property type="project" value="UniProtKB-KW"/>
</dbReference>
<dbReference type="Pfam" id="PF20466">
    <property type="entry name" value="MmeI_TRD"/>
    <property type="match status" value="1"/>
</dbReference>
<protein>
    <recommendedName>
        <fullName evidence="1">site-specific DNA-methyltransferase (adenine-specific)</fullName>
        <ecNumber evidence="1">2.1.1.72</ecNumber>
    </recommendedName>
</protein>
<dbReference type="InterPro" id="IPR002052">
    <property type="entry name" value="DNA_methylase_N6_adenine_CS"/>
</dbReference>
<dbReference type="Proteomes" id="UP001580407">
    <property type="component" value="Unassembled WGS sequence"/>
</dbReference>
<evidence type="ECO:0000256" key="3">
    <source>
        <dbReference type="ARBA" id="ARBA00022679"/>
    </source>
</evidence>
<dbReference type="GO" id="GO:0008168">
    <property type="term" value="F:methyltransferase activity"/>
    <property type="evidence" value="ECO:0007669"/>
    <property type="project" value="UniProtKB-KW"/>
</dbReference>
<reference evidence="9 10" key="1">
    <citation type="submission" date="2024-09" db="EMBL/GenBank/DDBJ databases">
        <authorList>
            <person name="Ruan L."/>
        </authorList>
    </citation>
    <scope>NUCLEOTIDE SEQUENCE [LARGE SCALE GENOMIC DNA]</scope>
    <source>
        <strain evidence="9 10">D33</strain>
    </source>
</reference>
<evidence type="ECO:0000256" key="2">
    <source>
        <dbReference type="ARBA" id="ARBA00022603"/>
    </source>
</evidence>
<evidence type="ECO:0000256" key="5">
    <source>
        <dbReference type="ARBA" id="ARBA00047942"/>
    </source>
</evidence>
<name>A0ABV5B5J2_9BACL</name>
<keyword evidence="4" id="KW-0949">S-adenosyl-L-methionine</keyword>
<evidence type="ECO:0000256" key="1">
    <source>
        <dbReference type="ARBA" id="ARBA00011900"/>
    </source>
</evidence>
<feature type="domain" description="MmeI-like target recognition" evidence="8">
    <location>
        <begin position="1028"/>
        <end position="1206"/>
    </location>
</feature>
<dbReference type="Pfam" id="PF07669">
    <property type="entry name" value="Eco57I"/>
    <property type="match status" value="1"/>
</dbReference>
<dbReference type="RefSeq" id="WP_375524750.1">
    <property type="nucleotide sequence ID" value="NZ_JBHILM010000007.1"/>
</dbReference>
<evidence type="ECO:0000259" key="8">
    <source>
        <dbReference type="Pfam" id="PF20466"/>
    </source>
</evidence>
<keyword evidence="6" id="KW-0175">Coiled coil</keyword>
<dbReference type="SUPFAM" id="SSF53335">
    <property type="entry name" value="S-adenosyl-L-methionine-dependent methyltransferases"/>
    <property type="match status" value="1"/>
</dbReference>
<evidence type="ECO:0000259" key="7">
    <source>
        <dbReference type="Pfam" id="PF07669"/>
    </source>
</evidence>
<evidence type="ECO:0000313" key="10">
    <source>
        <dbReference type="Proteomes" id="UP001580407"/>
    </source>
</evidence>
<comment type="catalytic activity">
    <reaction evidence="5">
        <text>a 2'-deoxyadenosine in DNA + S-adenosyl-L-methionine = an N(6)-methyl-2'-deoxyadenosine in DNA + S-adenosyl-L-homocysteine + H(+)</text>
        <dbReference type="Rhea" id="RHEA:15197"/>
        <dbReference type="Rhea" id="RHEA-COMP:12418"/>
        <dbReference type="Rhea" id="RHEA-COMP:12419"/>
        <dbReference type="ChEBI" id="CHEBI:15378"/>
        <dbReference type="ChEBI" id="CHEBI:57856"/>
        <dbReference type="ChEBI" id="CHEBI:59789"/>
        <dbReference type="ChEBI" id="CHEBI:90615"/>
        <dbReference type="ChEBI" id="CHEBI:90616"/>
        <dbReference type="EC" id="2.1.1.72"/>
    </reaction>
</comment>
<gene>
    <name evidence="9" type="ORF">ACE3NQ_08550</name>
</gene>
<dbReference type="InterPro" id="IPR046820">
    <property type="entry name" value="MmeI_TRD"/>
</dbReference>
<sequence>MRNINRHTEWLSLIEVSGPFLTLRMLEQAFPQGLESVETPRRHYLRAAYDEWYEAVDENDPQLLELHKQWVRLVLTEILEYDDLTLFSNIGLKKPYNLIPPAYNGTFIPDLVIQDQSDENPRLFISIVPPSTDLESVKQNDGWPSSLAERMTILCRSNGVRLGLITNGERWMLVNAPIGNTSSYASWYARLWFQEPITLKAFQSLLGVRRCFGPVENNLETLLEESLKYQDEVTDTLGEQVRRAVEVLIQCLDKADQDRNRELLHDVSPRELYEAGLTIMMRIVFILSAEERGLLLLGDPIYDQYYAISTLRGQLSEEAEQFGPEILDRRHDAWARLLAVFRVIYSGIEHETLRMPALGGSLFDPNRFPFLEGRPKGTDWYDTTSTPLPIDNRTVLFLLNALQVLEQRNGALLMSYRALDVEQIGHVYEGLLEHTVVRVPQITLGLIGSHKAKNPNLLLSEMESARLEHESTLFTKLQEVTQRSESAIRNALARSLDVTNFSRLLSLCGGDIELANRIRPFSNLLRTDAWGDPIVYKANAFMVTLGADRRETGTHYTPKSLTESVVVTTLEPLTYLGAVEGKQREKWKLRKSSELLNLKICDLAMGSGAFLVQACRWLAERVVESWAIEEANGKVVTIEGEVSENLNDSDPMPSQLDERLVIAKRLVAERCLYGVDANPLAVELAKLSIWLVTLAKGRPFGFLDHNLRHGDSLLGIYRLDQLTKMSMNPDKGEHQLRIFEDNIEKAINEAIELRNRLREVSIRDIRDIETMERIDLEVRNKLKSIHLIADVMVGEVIQSGGNNIKLERALNQLAIMAGEFLAGNSEIGITLERTTREAFVKNLPDSNLQKVPFHWPLEFPEVFILGDGFDAIVGNPPFLWGNRISTFHGDKYLKWLLNSHEETVGGADLCTHFFRRAHDLLGRGCMGLISTNSICQTVNRVSSLVPIIENNSSIYWAISDIPWPGTATIHIAIVCIYKGPYQGKLVLDGQEVNSISSYLNEDTANSDPYALPSQKNKSFKGVITGGLGFVLEENEIEKVKQDNPMSTGLIWPMLNGEDFLSDPEQKPTRMIINFTGMTEEEARQHPLLMKIVETRVLPERQTQKRKATRLKWWLYRETCPGLYNAIKNLDRVLVNCVVSKYICFGFVPKQNVFTNVLNVFATDDYKHFGLLQSTLHESWARYYGSSLETRNRYNPTNCFETFPFPESLEEINNIALKYYEFRQILMKTRLVGLTNIYNSFHNPFEVDEEIMKFRKLHIELDQSVTSAYGWEDLDLNHGFYETKQGLRFTISESVRTEIFNRLLNLNQERFEMETRESQKAGKLTNTRRSKKTEALNLEPDLFELMND</sequence>
<keyword evidence="2 9" id="KW-0489">Methyltransferase</keyword>
<dbReference type="InterPro" id="IPR011639">
    <property type="entry name" value="MethylTrfase_TaqI-like_dom"/>
</dbReference>